<evidence type="ECO:0000313" key="4">
    <source>
        <dbReference type="EMBL" id="TCV01537.1"/>
    </source>
</evidence>
<accession>A0A4R3V8N1</accession>
<name>A0A4R3V8N1_9BURK</name>
<dbReference type="InterPro" id="IPR000825">
    <property type="entry name" value="SUF_FeS_clus_asmbl_SufBD_core"/>
</dbReference>
<dbReference type="Proteomes" id="UP000294692">
    <property type="component" value="Unassembled WGS sequence"/>
</dbReference>
<evidence type="ECO:0000256" key="1">
    <source>
        <dbReference type="ARBA" id="ARBA00043967"/>
    </source>
</evidence>
<reference evidence="4 5" key="1">
    <citation type="submission" date="2019-03" db="EMBL/GenBank/DDBJ databases">
        <title>Genomic Encyclopedia of Type Strains, Phase IV (KMG-IV): sequencing the most valuable type-strain genomes for metagenomic binning, comparative biology and taxonomic classification.</title>
        <authorList>
            <person name="Goeker M."/>
        </authorList>
    </citation>
    <scope>NUCLEOTIDE SEQUENCE [LARGE SCALE GENOMIC DNA]</scope>
    <source>
        <strain evidence="4 5">DSM 100048</strain>
    </source>
</reference>
<dbReference type="AlphaFoldDB" id="A0A4R3V8N1"/>
<keyword evidence="5" id="KW-1185">Reference proteome</keyword>
<dbReference type="InterPro" id="IPR045595">
    <property type="entry name" value="SufBD_N"/>
</dbReference>
<organism evidence="4 5">
    <name type="scientific">Paracandidimonas soli</name>
    <dbReference type="NCBI Taxonomy" id="1917182"/>
    <lineage>
        <taxon>Bacteria</taxon>
        <taxon>Pseudomonadati</taxon>
        <taxon>Pseudomonadota</taxon>
        <taxon>Betaproteobacteria</taxon>
        <taxon>Burkholderiales</taxon>
        <taxon>Alcaligenaceae</taxon>
        <taxon>Paracandidimonas</taxon>
    </lineage>
</organism>
<dbReference type="PANTHER" id="PTHR43575:SF1">
    <property type="entry name" value="PROTEIN ABCI7, CHLOROPLASTIC"/>
    <property type="match status" value="1"/>
</dbReference>
<feature type="domain" description="SUF system FeS cluster assembly SufBD N-terminal" evidence="3">
    <location>
        <begin position="2"/>
        <end position="169"/>
    </location>
</feature>
<dbReference type="InterPro" id="IPR037284">
    <property type="entry name" value="SUF_FeS_clus_asmbl_SufBD_sf"/>
</dbReference>
<evidence type="ECO:0000313" key="5">
    <source>
        <dbReference type="Proteomes" id="UP000294692"/>
    </source>
</evidence>
<dbReference type="SUPFAM" id="SSF101960">
    <property type="entry name" value="Stabilizer of iron transporter SufD"/>
    <property type="match status" value="1"/>
</dbReference>
<dbReference type="GO" id="GO:0016226">
    <property type="term" value="P:iron-sulfur cluster assembly"/>
    <property type="evidence" value="ECO:0007669"/>
    <property type="project" value="InterPro"/>
</dbReference>
<comment type="similarity">
    <text evidence="1">Belongs to the iron-sulfur cluster assembly SufBD family.</text>
</comment>
<dbReference type="InterPro" id="IPR055346">
    <property type="entry name" value="Fe-S_cluster_assembly_SufBD"/>
</dbReference>
<gene>
    <name evidence="4" type="ORF">EV686_102249</name>
</gene>
<dbReference type="OrthoDB" id="9768262at2"/>
<evidence type="ECO:0000259" key="3">
    <source>
        <dbReference type="Pfam" id="PF19295"/>
    </source>
</evidence>
<dbReference type="EMBL" id="SMBX01000002">
    <property type="protein sequence ID" value="TCV01537.1"/>
    <property type="molecule type" value="Genomic_DNA"/>
</dbReference>
<dbReference type="Pfam" id="PF19295">
    <property type="entry name" value="SufBD_N"/>
    <property type="match status" value="1"/>
</dbReference>
<dbReference type="RefSeq" id="WP_132474137.1">
    <property type="nucleotide sequence ID" value="NZ_JBHRVM010000001.1"/>
</dbReference>
<dbReference type="InterPro" id="IPR011542">
    <property type="entry name" value="SUF_FeS_clus_asmbl_SufD"/>
</dbReference>
<feature type="domain" description="SUF system FeS cluster assembly SufBD core" evidence="2">
    <location>
        <begin position="177"/>
        <end position="405"/>
    </location>
</feature>
<comment type="caution">
    <text evidence="4">The sequence shown here is derived from an EMBL/GenBank/DDBJ whole genome shotgun (WGS) entry which is preliminary data.</text>
</comment>
<protein>
    <submittedName>
        <fullName evidence="4">Iron-regulated ABC transporter permease protein SufD</fullName>
    </submittedName>
</protein>
<sequence>MSSVQPWNDAFRARAASLPGASIDWLAQRRQQAINRFADEGWPGAKQEGWRHTSLASLEQSFFGWADGGRDARGRAEALLQPLKQSQTGHWLVFVDGVHDAALSDIGSLPSGVRIETLAAAVDRDPAALEGWLGDADEGASVHALNLALAADGAFVSLPRGAALEAPVHLVFLTLTGDSASFVRNIIVADNGAIATVVEHYLGENGLNSFTNTATRTFVASDANITHLKLQQEGDKTFHIGAIDITQEGKSSHESHSLSFGARLARTDIATHLLGTHCETLLNGLYFVDGRRHVDHHTLINHAHPHGASREYYRGILADASRGVFNGRILVAEGADRTDAIQRSDSLLLSRLARSDAQPELEIYADDVKCAHGATVGQLDADSLFYLRSRGMDKEHARSMLIYAFAAEALQRIQSQSLRASAIGAIRGLLPGGDVLGELA</sequence>
<evidence type="ECO:0000259" key="2">
    <source>
        <dbReference type="Pfam" id="PF01458"/>
    </source>
</evidence>
<dbReference type="NCBIfam" id="TIGR01981">
    <property type="entry name" value="sufD"/>
    <property type="match status" value="1"/>
</dbReference>
<dbReference type="Pfam" id="PF01458">
    <property type="entry name" value="SUFBD_core"/>
    <property type="match status" value="1"/>
</dbReference>
<dbReference type="PANTHER" id="PTHR43575">
    <property type="entry name" value="PROTEIN ABCI7, CHLOROPLASTIC"/>
    <property type="match status" value="1"/>
</dbReference>
<proteinExistence type="inferred from homology"/>